<dbReference type="InterPro" id="IPR049712">
    <property type="entry name" value="Poly_export"/>
</dbReference>
<dbReference type="InterPro" id="IPR019554">
    <property type="entry name" value="Soluble_ligand-bd"/>
</dbReference>
<dbReference type="InterPro" id="IPR003715">
    <property type="entry name" value="Poly_export_N"/>
</dbReference>
<dbReference type="PANTHER" id="PTHR33619">
    <property type="entry name" value="POLYSACCHARIDE EXPORT PROTEIN GFCE-RELATED"/>
    <property type="match status" value="1"/>
</dbReference>
<protein>
    <submittedName>
        <fullName evidence="4">Polysaccharide export protein</fullName>
    </submittedName>
</protein>
<reference evidence="4 5" key="1">
    <citation type="submission" date="2023-03" db="EMBL/GenBank/DDBJ databases">
        <title>Altererythrobacter sp. CAU 1644 isolated from sand.</title>
        <authorList>
            <person name="Kim W."/>
        </authorList>
    </citation>
    <scope>NUCLEOTIDE SEQUENCE [LARGE SCALE GENOMIC DNA]</scope>
    <source>
        <strain evidence="4 5">CAU 1644</strain>
    </source>
</reference>
<accession>A0ABY8FPY3</accession>
<organism evidence="4 5">
    <name type="scientific">Altererythrobacter arenosus</name>
    <dbReference type="NCBI Taxonomy" id="3032592"/>
    <lineage>
        <taxon>Bacteria</taxon>
        <taxon>Pseudomonadati</taxon>
        <taxon>Pseudomonadota</taxon>
        <taxon>Alphaproteobacteria</taxon>
        <taxon>Sphingomonadales</taxon>
        <taxon>Erythrobacteraceae</taxon>
        <taxon>Altererythrobacter</taxon>
    </lineage>
</organism>
<evidence type="ECO:0000313" key="4">
    <source>
        <dbReference type="EMBL" id="WFL75963.1"/>
    </source>
</evidence>
<name>A0ABY8FPY3_9SPHN</name>
<dbReference type="PANTHER" id="PTHR33619:SF3">
    <property type="entry name" value="POLYSACCHARIDE EXPORT PROTEIN GFCE-RELATED"/>
    <property type="match status" value="1"/>
</dbReference>
<evidence type="ECO:0000313" key="5">
    <source>
        <dbReference type="Proteomes" id="UP001215827"/>
    </source>
</evidence>
<dbReference type="Proteomes" id="UP001215827">
    <property type="component" value="Chromosome"/>
</dbReference>
<proteinExistence type="predicted"/>
<evidence type="ECO:0000256" key="1">
    <source>
        <dbReference type="ARBA" id="ARBA00022729"/>
    </source>
</evidence>
<dbReference type="RefSeq" id="WP_278014731.1">
    <property type="nucleotide sequence ID" value="NZ_CP121106.1"/>
</dbReference>
<keyword evidence="1" id="KW-0732">Signal</keyword>
<evidence type="ECO:0000259" key="3">
    <source>
        <dbReference type="Pfam" id="PF10531"/>
    </source>
</evidence>
<sequence>MAQANSEISTGYLIGAGDRLKVTVFDEETLTGEYDVGVGGILALPLIEPVVVQDKKPPEVAKLIEQSLAEGGYVLYPKVSIEIMEHRTFFILGEVASPGEYPHNGELTLEQAVAKAGGYTPRADKGSVILRRQSWPESKLVKLGQAALKVAPGDTITVQESFF</sequence>
<dbReference type="EMBL" id="CP121106">
    <property type="protein sequence ID" value="WFL75963.1"/>
    <property type="molecule type" value="Genomic_DNA"/>
</dbReference>
<gene>
    <name evidence="4" type="ORF">P7228_08050</name>
</gene>
<evidence type="ECO:0000259" key="2">
    <source>
        <dbReference type="Pfam" id="PF02563"/>
    </source>
</evidence>
<dbReference type="Gene3D" id="3.10.560.10">
    <property type="entry name" value="Outer membrane lipoprotein wza domain like"/>
    <property type="match status" value="1"/>
</dbReference>
<dbReference type="Pfam" id="PF10531">
    <property type="entry name" value="SLBB"/>
    <property type="match status" value="1"/>
</dbReference>
<feature type="domain" description="Polysaccharide export protein N-terminal" evidence="2">
    <location>
        <begin position="9"/>
        <end position="83"/>
    </location>
</feature>
<keyword evidence="5" id="KW-1185">Reference proteome</keyword>
<dbReference type="Pfam" id="PF02563">
    <property type="entry name" value="Poly_export"/>
    <property type="match status" value="1"/>
</dbReference>
<feature type="domain" description="Soluble ligand binding" evidence="3">
    <location>
        <begin position="89"/>
        <end position="133"/>
    </location>
</feature>